<dbReference type="PANTHER" id="PTHR41700">
    <property type="entry name" value="GCN5-RELATED N-ACETYLTRANSFERASE"/>
    <property type="match status" value="1"/>
</dbReference>
<dbReference type="GO" id="GO:0016747">
    <property type="term" value="F:acyltransferase activity, transferring groups other than amino-acyl groups"/>
    <property type="evidence" value="ECO:0007669"/>
    <property type="project" value="InterPro"/>
</dbReference>
<feature type="domain" description="N-acetyltransferase" evidence="1">
    <location>
        <begin position="1"/>
        <end position="159"/>
    </location>
</feature>
<dbReference type="InterPro" id="IPR038764">
    <property type="entry name" value="GNAT_N_AcTrfase_prd"/>
</dbReference>
<dbReference type="PANTHER" id="PTHR41700:SF1">
    <property type="entry name" value="N-ACETYLTRANSFERASE DOMAIN-CONTAINING PROTEIN"/>
    <property type="match status" value="1"/>
</dbReference>
<dbReference type="SUPFAM" id="SSF55729">
    <property type="entry name" value="Acyl-CoA N-acyltransferases (Nat)"/>
    <property type="match status" value="1"/>
</dbReference>
<dbReference type="InterPro" id="IPR016181">
    <property type="entry name" value="Acyl_CoA_acyltransferase"/>
</dbReference>
<evidence type="ECO:0000313" key="3">
    <source>
        <dbReference type="Proteomes" id="UP000030364"/>
    </source>
</evidence>
<dbReference type="Gene3D" id="3.40.630.30">
    <property type="match status" value="1"/>
</dbReference>
<name>A0A0A2WRB7_THEFI</name>
<dbReference type="EMBL" id="JPSL02000039">
    <property type="protein sequence ID" value="KGQ21307.2"/>
    <property type="molecule type" value="Genomic_DNA"/>
</dbReference>
<gene>
    <name evidence="2" type="ORF">THFILI_07005</name>
</gene>
<evidence type="ECO:0000259" key="1">
    <source>
        <dbReference type="PROSITE" id="PS51186"/>
    </source>
</evidence>
<reference evidence="2 3" key="1">
    <citation type="journal article" date="2015" name="Genome Announc.">
        <title>Draft Genome Sequence of the Thermophile Thermus filiformis ATCC 43280, Producer of Carotenoid-(Di)glucoside-Branched Fatty Acid (Di)esters and Source of Hyperthermostable Enzymes of Biotechnological Interest.</title>
        <authorList>
            <person name="Mandelli F."/>
            <person name="Oliveira Ramires B."/>
            <person name="Couger M.B."/>
            <person name="Paixao D.A."/>
            <person name="Camilo C.M."/>
            <person name="Polikarpov I."/>
            <person name="Prade R."/>
            <person name="Riano-Pachon D.M."/>
            <person name="Squina F.M."/>
        </authorList>
    </citation>
    <scope>NUCLEOTIDE SEQUENCE [LARGE SCALE GENOMIC DNA]</scope>
    <source>
        <strain evidence="2 3">ATCC 43280</strain>
    </source>
</reference>
<dbReference type="Pfam" id="PF00583">
    <property type="entry name" value="Acetyltransf_1"/>
    <property type="match status" value="1"/>
</dbReference>
<protein>
    <submittedName>
        <fullName evidence="2">Chorismate synthase</fullName>
    </submittedName>
</protein>
<organism evidence="2 3">
    <name type="scientific">Thermus filiformis</name>
    <dbReference type="NCBI Taxonomy" id="276"/>
    <lineage>
        <taxon>Bacteria</taxon>
        <taxon>Thermotogati</taxon>
        <taxon>Deinococcota</taxon>
        <taxon>Deinococci</taxon>
        <taxon>Thermales</taxon>
        <taxon>Thermaceae</taxon>
        <taxon>Thermus</taxon>
    </lineage>
</organism>
<accession>A0A0A2WRB7</accession>
<dbReference type="PROSITE" id="PS51186">
    <property type="entry name" value="GNAT"/>
    <property type="match status" value="1"/>
</dbReference>
<dbReference type="STRING" id="276.THFILI_07005"/>
<dbReference type="InterPro" id="IPR000182">
    <property type="entry name" value="GNAT_dom"/>
</dbReference>
<keyword evidence="3" id="KW-1185">Reference proteome</keyword>
<proteinExistence type="predicted"/>
<dbReference type="AlphaFoldDB" id="A0A0A2WRB7"/>
<sequence length="255" mass="29055">MRVRELKGPEEMERVVELQKAVWGRDDRDLVPRGLLIASQDEGGLVAGAFSEEELVGFVFGFPTKDPAVHHSHMLGVLEAYRGTEAALLLKRFQRDWCLARGVRKVVWTFDPLRGANANFNVRKLGATVRTYLVDHYGPMGGINAGAPSDRFLAEWDLPSVFPRFYDPPPPPEVEGLPQVNRVEGEKPLEADLSLEAPRLLVQIPEDFGALLREARALALRWREESRRIFLHYFQKGYRVVDFLRHPNRYVLAKD</sequence>
<comment type="caution">
    <text evidence="2">The sequence shown here is derived from an EMBL/GenBank/DDBJ whole genome shotgun (WGS) entry which is preliminary data.</text>
</comment>
<dbReference type="Proteomes" id="UP000030364">
    <property type="component" value="Unassembled WGS sequence"/>
</dbReference>
<evidence type="ECO:0000313" key="2">
    <source>
        <dbReference type="EMBL" id="KGQ21307.2"/>
    </source>
</evidence>